<feature type="transmembrane region" description="Helical" evidence="1">
    <location>
        <begin position="223"/>
        <end position="245"/>
    </location>
</feature>
<dbReference type="EMBL" id="NFZW01000009">
    <property type="protein sequence ID" value="RFA36543.1"/>
    <property type="molecule type" value="Genomic_DNA"/>
</dbReference>
<feature type="transmembrane region" description="Helical" evidence="1">
    <location>
        <begin position="251"/>
        <end position="271"/>
    </location>
</feature>
<keyword evidence="1" id="KW-0812">Transmembrane</keyword>
<name>A0A3E0WWJ0_9GAMM</name>
<feature type="transmembrane region" description="Helical" evidence="1">
    <location>
        <begin position="20"/>
        <end position="39"/>
    </location>
</feature>
<evidence type="ECO:0000313" key="3">
    <source>
        <dbReference type="Proteomes" id="UP000256763"/>
    </source>
</evidence>
<feature type="transmembrane region" description="Helical" evidence="1">
    <location>
        <begin position="89"/>
        <end position="107"/>
    </location>
</feature>
<dbReference type="Proteomes" id="UP000256763">
    <property type="component" value="Unassembled WGS sequence"/>
</dbReference>
<feature type="transmembrane region" description="Helical" evidence="1">
    <location>
        <begin position="51"/>
        <end position="77"/>
    </location>
</feature>
<feature type="transmembrane region" description="Helical" evidence="1">
    <location>
        <begin position="113"/>
        <end position="134"/>
    </location>
</feature>
<feature type="transmembrane region" description="Helical" evidence="1">
    <location>
        <begin position="189"/>
        <end position="211"/>
    </location>
</feature>
<keyword evidence="1" id="KW-0472">Membrane</keyword>
<keyword evidence="3" id="KW-1185">Reference proteome</keyword>
<accession>A0A3E0WWJ0</accession>
<dbReference type="AlphaFoldDB" id="A0A3E0WWJ0"/>
<keyword evidence="1" id="KW-1133">Transmembrane helix</keyword>
<evidence type="ECO:0008006" key="4">
    <source>
        <dbReference type="Google" id="ProtNLM"/>
    </source>
</evidence>
<dbReference type="RefSeq" id="WP_116347869.1">
    <property type="nucleotide sequence ID" value="NZ_NFZW01000009.1"/>
</dbReference>
<gene>
    <name evidence="2" type="ORF">CAL65_11315</name>
</gene>
<proteinExistence type="predicted"/>
<protein>
    <recommendedName>
        <fullName evidence="4">Cytochrome oxidase subunit I profile domain-containing protein</fullName>
    </recommendedName>
</protein>
<comment type="caution">
    <text evidence="2">The sequence shown here is derived from an EMBL/GenBank/DDBJ whole genome shotgun (WGS) entry which is preliminary data.</text>
</comment>
<organism evidence="2 3">
    <name type="scientific">Alkalilimnicola ehrlichii</name>
    <dbReference type="NCBI Taxonomy" id="351052"/>
    <lineage>
        <taxon>Bacteria</taxon>
        <taxon>Pseudomonadati</taxon>
        <taxon>Pseudomonadota</taxon>
        <taxon>Gammaproteobacteria</taxon>
        <taxon>Chromatiales</taxon>
        <taxon>Ectothiorhodospiraceae</taxon>
        <taxon>Alkalilimnicola</taxon>
    </lineage>
</organism>
<sequence>MTPRSLSFGLTPPLSVPMQFILPAPWLGSIAAVFLLWSLPESLQSRWRPELLAATHLFTVGFLLPVMVGALLQVVPVVFGRSLPGRRRWSAVMVALLAGTIGLALGFTTLETLWFLLAVTLLLIALAVAGWGLLPRVFMAAPGNASALPMRLAFLSLLFGLSVGIYLALGYSWPGRFGGARLWTDSHVLWIAFAWPLLLIMAVSIQVIPMFQVAPAYPRRWPSALACLIVAGLAVGTLAPAIGLPRLLAELGVSVSLGAAIAYALLSLSLLRRALAPGRTLPCTTGTSLTFNSSLPVRWRCSPCGAERCWM</sequence>
<reference evidence="3" key="1">
    <citation type="submission" date="2017-05" db="EMBL/GenBank/DDBJ databases">
        <authorList>
            <person name="Sharma S."/>
            <person name="Sidhu C."/>
            <person name="Pinnaka A.K."/>
        </authorList>
    </citation>
    <scope>NUCLEOTIDE SEQUENCE [LARGE SCALE GENOMIC DNA]</scope>
    <source>
        <strain evidence="3">AK93</strain>
    </source>
</reference>
<evidence type="ECO:0000313" key="2">
    <source>
        <dbReference type="EMBL" id="RFA36543.1"/>
    </source>
</evidence>
<evidence type="ECO:0000256" key="1">
    <source>
        <dbReference type="SAM" id="Phobius"/>
    </source>
</evidence>
<feature type="transmembrane region" description="Helical" evidence="1">
    <location>
        <begin position="146"/>
        <end position="169"/>
    </location>
</feature>